<dbReference type="PANTHER" id="PTHR30061">
    <property type="entry name" value="MALTOSE-BINDING PERIPLASMIC PROTEIN"/>
    <property type="match status" value="1"/>
</dbReference>
<dbReference type="InterPro" id="IPR006059">
    <property type="entry name" value="SBP"/>
</dbReference>
<organism evidence="4 5">
    <name type="scientific">Paenibacillus gallinarum</name>
    <dbReference type="NCBI Taxonomy" id="2762232"/>
    <lineage>
        <taxon>Bacteria</taxon>
        <taxon>Bacillati</taxon>
        <taxon>Bacillota</taxon>
        <taxon>Bacilli</taxon>
        <taxon>Bacillales</taxon>
        <taxon>Paenibacillaceae</taxon>
        <taxon>Paenibacillus</taxon>
    </lineage>
</organism>
<dbReference type="Proteomes" id="UP000608071">
    <property type="component" value="Unassembled WGS sequence"/>
</dbReference>
<keyword evidence="3" id="KW-0732">Signal</keyword>
<keyword evidence="2" id="KW-0813">Transport</keyword>
<dbReference type="PANTHER" id="PTHR30061:SF50">
    <property type="entry name" value="MALTOSE_MALTODEXTRIN-BINDING PERIPLASMIC PROTEIN"/>
    <property type="match status" value="1"/>
</dbReference>
<dbReference type="EMBL" id="JACSQL010000002">
    <property type="protein sequence ID" value="MBD7967623.1"/>
    <property type="molecule type" value="Genomic_DNA"/>
</dbReference>
<keyword evidence="5" id="KW-1185">Reference proteome</keyword>
<evidence type="ECO:0000256" key="3">
    <source>
        <dbReference type="ARBA" id="ARBA00022729"/>
    </source>
</evidence>
<evidence type="ECO:0000256" key="1">
    <source>
        <dbReference type="ARBA" id="ARBA00008520"/>
    </source>
</evidence>
<proteinExistence type="inferred from homology"/>
<protein>
    <submittedName>
        <fullName evidence="4">Extracellular solute-binding protein</fullName>
    </submittedName>
</protein>
<evidence type="ECO:0000313" key="4">
    <source>
        <dbReference type="EMBL" id="MBD7967623.1"/>
    </source>
</evidence>
<dbReference type="RefSeq" id="WP_191798873.1">
    <property type="nucleotide sequence ID" value="NZ_JACSQL010000002.1"/>
</dbReference>
<comment type="caution">
    <text evidence="4">The sequence shown here is derived from an EMBL/GenBank/DDBJ whole genome shotgun (WGS) entry which is preliminary data.</text>
</comment>
<gene>
    <name evidence="4" type="ORF">H9647_06080</name>
</gene>
<name>A0ABR8SVV6_9BACL</name>
<reference evidence="4 5" key="1">
    <citation type="submission" date="2020-08" db="EMBL/GenBank/DDBJ databases">
        <title>A Genomic Blueprint of the Chicken Gut Microbiome.</title>
        <authorList>
            <person name="Gilroy R."/>
            <person name="Ravi A."/>
            <person name="Getino M."/>
            <person name="Pursley I."/>
            <person name="Horton D.L."/>
            <person name="Alikhan N.-F."/>
            <person name="Baker D."/>
            <person name="Gharbi K."/>
            <person name="Hall N."/>
            <person name="Watson M."/>
            <person name="Adriaenssens E.M."/>
            <person name="Foster-Nyarko E."/>
            <person name="Jarju S."/>
            <person name="Secka A."/>
            <person name="Antonio M."/>
            <person name="Oren A."/>
            <person name="Chaudhuri R."/>
            <person name="La Ragione R.M."/>
            <person name="Hildebrand F."/>
            <person name="Pallen M.J."/>
        </authorList>
    </citation>
    <scope>NUCLEOTIDE SEQUENCE [LARGE SCALE GENOMIC DNA]</scope>
    <source>
        <strain evidence="4 5">Sa2BVA9</strain>
    </source>
</reference>
<sequence length="422" mass="48242">MKRRNHWILFVVLLLSLTILSPSLDLVQDQTKEERDDVTDIFSVPAPETTHKNKPLSVLVSMDDEEYKIFQSFAMNIAKEIDMEISITNIESADFYSAFKETFMMGESPDTLLIDNRYIKWYAKKGYARPMTGGDGNIAAGDSFDSVLRAGEWNGYLWSIPMDIDPYVYAEYRNEETSKEPLQSTSTRDEWISRLTEWGERLNKPFYFNGEDPVAYASWLTFLGIYSEVSHVFQLNDEQEEDGLQKVRDIQSLFPYIKTERYNLSSVRADFQAGIITLSELIPVHREELSSYINNDVTSQSLAVKGRSFIISPKSTQKEATVEFLTKLTSPKSAKTWFTLSGKLPVYSTLYTDPDLSDITNAIPLQALEESMDESLLQDEDHVLSDPEKSGAAAETIEQFVHGQLSLEEYELHLKRLITDLR</sequence>
<dbReference type="SUPFAM" id="SSF53850">
    <property type="entry name" value="Periplasmic binding protein-like II"/>
    <property type="match status" value="1"/>
</dbReference>
<dbReference type="Pfam" id="PF13416">
    <property type="entry name" value="SBP_bac_8"/>
    <property type="match status" value="1"/>
</dbReference>
<comment type="similarity">
    <text evidence="1">Belongs to the bacterial solute-binding protein 1 family.</text>
</comment>
<evidence type="ECO:0000256" key="2">
    <source>
        <dbReference type="ARBA" id="ARBA00022448"/>
    </source>
</evidence>
<dbReference type="Gene3D" id="3.40.190.10">
    <property type="entry name" value="Periplasmic binding protein-like II"/>
    <property type="match status" value="3"/>
</dbReference>
<accession>A0ABR8SVV6</accession>
<evidence type="ECO:0000313" key="5">
    <source>
        <dbReference type="Proteomes" id="UP000608071"/>
    </source>
</evidence>